<evidence type="ECO:0000256" key="5">
    <source>
        <dbReference type="ARBA" id="ARBA00023242"/>
    </source>
</evidence>
<dbReference type="PANTHER" id="PTHR18359">
    <property type="entry name" value="WD-REPEAT PROTEIN-RELATED"/>
    <property type="match status" value="1"/>
</dbReference>
<organism evidence="9 10">
    <name type="scientific">Emiliania huxleyi (strain CCMP1516)</name>
    <dbReference type="NCBI Taxonomy" id="280463"/>
    <lineage>
        <taxon>Eukaryota</taxon>
        <taxon>Haptista</taxon>
        <taxon>Haptophyta</taxon>
        <taxon>Prymnesiophyceae</taxon>
        <taxon>Isochrysidales</taxon>
        <taxon>Noelaerhabdaceae</taxon>
        <taxon>Emiliania</taxon>
    </lineage>
</organism>
<keyword evidence="5" id="KW-0539">Nucleus</keyword>
<feature type="compositionally biased region" description="Basic and acidic residues" evidence="8">
    <location>
        <begin position="13"/>
        <end position="22"/>
    </location>
</feature>
<evidence type="ECO:0000256" key="3">
    <source>
        <dbReference type="ARBA" id="ARBA00022574"/>
    </source>
</evidence>
<sequence length="236" mass="24779">MAGGSRLRKLRTRPSERVLGGKEYEARLRAQFAATQPATGWAEMPARRGAKGKQRRPKQPAGGASSDEDSDGAVEQLAAEAQDALLRGAPSLLGRSDAISGQELAVKRTVDLNAAAASNSAVSCVAWHPNGQLALTAGLDKTLRLFRVDGTRNTLLQSVHLPKLQVASAAFSSDGARAFACGRGRQWACVDLHSGRATMMPPLPGREEAGYREVVPSPDGATIALLCDSGALLLLS</sequence>
<dbReference type="GeneID" id="17250733"/>
<feature type="region of interest" description="Disordered" evidence="8">
    <location>
        <begin position="1"/>
        <end position="22"/>
    </location>
</feature>
<keyword evidence="4" id="KW-0677">Repeat</keyword>
<dbReference type="eggNOG" id="KOG2055">
    <property type="taxonomic scope" value="Eukaryota"/>
</dbReference>
<dbReference type="SUPFAM" id="SSF63829">
    <property type="entry name" value="Calcium-dependent phosphotriesterase"/>
    <property type="match status" value="1"/>
</dbReference>
<reference evidence="9" key="2">
    <citation type="submission" date="2024-10" db="UniProtKB">
        <authorList>
            <consortium name="EnsemblProtists"/>
        </authorList>
    </citation>
    <scope>IDENTIFICATION</scope>
</reference>
<reference evidence="10" key="1">
    <citation type="journal article" date="2013" name="Nature">
        <title>Pan genome of the phytoplankton Emiliania underpins its global distribution.</title>
        <authorList>
            <person name="Read B.A."/>
            <person name="Kegel J."/>
            <person name="Klute M.J."/>
            <person name="Kuo A."/>
            <person name="Lefebvre S.C."/>
            <person name="Maumus F."/>
            <person name="Mayer C."/>
            <person name="Miller J."/>
            <person name="Monier A."/>
            <person name="Salamov A."/>
            <person name="Young J."/>
            <person name="Aguilar M."/>
            <person name="Claverie J.M."/>
            <person name="Frickenhaus S."/>
            <person name="Gonzalez K."/>
            <person name="Herman E.K."/>
            <person name="Lin Y.C."/>
            <person name="Napier J."/>
            <person name="Ogata H."/>
            <person name="Sarno A.F."/>
            <person name="Shmutz J."/>
            <person name="Schroeder D."/>
            <person name="de Vargas C."/>
            <person name="Verret F."/>
            <person name="von Dassow P."/>
            <person name="Valentin K."/>
            <person name="Van de Peer Y."/>
            <person name="Wheeler G."/>
            <person name="Dacks J.B."/>
            <person name="Delwiche C.F."/>
            <person name="Dyhrman S.T."/>
            <person name="Glockner G."/>
            <person name="John U."/>
            <person name="Richards T."/>
            <person name="Worden A.Z."/>
            <person name="Zhang X."/>
            <person name="Grigoriev I.V."/>
            <person name="Allen A.E."/>
            <person name="Bidle K."/>
            <person name="Borodovsky M."/>
            <person name="Bowler C."/>
            <person name="Brownlee C."/>
            <person name="Cock J.M."/>
            <person name="Elias M."/>
            <person name="Gladyshev V.N."/>
            <person name="Groth M."/>
            <person name="Guda C."/>
            <person name="Hadaegh A."/>
            <person name="Iglesias-Rodriguez M.D."/>
            <person name="Jenkins J."/>
            <person name="Jones B.M."/>
            <person name="Lawson T."/>
            <person name="Leese F."/>
            <person name="Lindquist E."/>
            <person name="Lobanov A."/>
            <person name="Lomsadze A."/>
            <person name="Malik S.B."/>
            <person name="Marsh M.E."/>
            <person name="Mackinder L."/>
            <person name="Mock T."/>
            <person name="Mueller-Roeber B."/>
            <person name="Pagarete A."/>
            <person name="Parker M."/>
            <person name="Probert I."/>
            <person name="Quesneville H."/>
            <person name="Raines C."/>
            <person name="Rensing S.A."/>
            <person name="Riano-Pachon D.M."/>
            <person name="Richier S."/>
            <person name="Rokitta S."/>
            <person name="Shiraiwa Y."/>
            <person name="Soanes D.M."/>
            <person name="van der Giezen M."/>
            <person name="Wahlund T.M."/>
            <person name="Williams B."/>
            <person name="Wilson W."/>
            <person name="Wolfe G."/>
            <person name="Wurch L.L."/>
        </authorList>
    </citation>
    <scope>NUCLEOTIDE SEQUENCE</scope>
</reference>
<feature type="region of interest" description="Disordered" evidence="8">
    <location>
        <begin position="34"/>
        <end position="73"/>
    </location>
</feature>
<keyword evidence="10" id="KW-1185">Reference proteome</keyword>
<evidence type="ECO:0008006" key="11">
    <source>
        <dbReference type="Google" id="ProtNLM"/>
    </source>
</evidence>
<dbReference type="InterPro" id="IPR045161">
    <property type="entry name" value="Utp18"/>
</dbReference>
<comment type="similarity">
    <text evidence="6">Belongs to the WD repeat UTP18 family.</text>
</comment>
<dbReference type="GO" id="GO:0032040">
    <property type="term" value="C:small-subunit processome"/>
    <property type="evidence" value="ECO:0007669"/>
    <property type="project" value="TreeGrafter"/>
</dbReference>
<dbReference type="RefSeq" id="XP_005756946.1">
    <property type="nucleotide sequence ID" value="XM_005756889.1"/>
</dbReference>
<evidence type="ECO:0000313" key="9">
    <source>
        <dbReference type="EnsemblProtists" id="EOD04517"/>
    </source>
</evidence>
<dbReference type="OMA" id="SLPEYEM"/>
<dbReference type="PROSITE" id="PS50082">
    <property type="entry name" value="WD_REPEATS_2"/>
    <property type="match status" value="1"/>
</dbReference>
<evidence type="ECO:0000256" key="1">
    <source>
        <dbReference type="ARBA" id="ARBA00004604"/>
    </source>
</evidence>
<dbReference type="GO" id="GO:0006364">
    <property type="term" value="P:rRNA processing"/>
    <property type="evidence" value="ECO:0007669"/>
    <property type="project" value="UniProtKB-KW"/>
</dbReference>
<dbReference type="InterPro" id="IPR015943">
    <property type="entry name" value="WD40/YVTN_repeat-like_dom_sf"/>
</dbReference>
<evidence type="ECO:0000256" key="8">
    <source>
        <dbReference type="SAM" id="MobiDB-lite"/>
    </source>
</evidence>
<dbReference type="EnsemblProtists" id="EOD04517">
    <property type="protein sequence ID" value="EOD04517"/>
    <property type="gene ID" value="EMIHUDRAFT_453845"/>
</dbReference>
<keyword evidence="3 7" id="KW-0853">WD repeat</keyword>
<dbReference type="HOGENOM" id="CLU_1178065_0_0_1"/>
<evidence type="ECO:0000256" key="7">
    <source>
        <dbReference type="PROSITE-ProRule" id="PRU00221"/>
    </source>
</evidence>
<dbReference type="Proteomes" id="UP000013827">
    <property type="component" value="Unassembled WGS sequence"/>
</dbReference>
<evidence type="ECO:0000256" key="6">
    <source>
        <dbReference type="ARBA" id="ARBA00025767"/>
    </source>
</evidence>
<dbReference type="AlphaFoldDB" id="A0A0D3HZT2"/>
<proteinExistence type="inferred from homology"/>
<feature type="compositionally biased region" description="Basic residues" evidence="8">
    <location>
        <begin position="48"/>
        <end position="58"/>
    </location>
</feature>
<evidence type="ECO:0000256" key="4">
    <source>
        <dbReference type="ARBA" id="ARBA00022737"/>
    </source>
</evidence>
<accession>A0A0D3HZT2</accession>
<dbReference type="PaxDb" id="2903-EOD04517"/>
<comment type="subcellular location">
    <subcellularLocation>
        <location evidence="1">Nucleus</location>
        <location evidence="1">Nucleolus</location>
    </subcellularLocation>
</comment>
<dbReference type="STRING" id="2903.R1B630"/>
<dbReference type="PANTHER" id="PTHR18359:SF0">
    <property type="entry name" value="U3 SMALL NUCLEOLAR RNA-ASSOCIATED PROTEIN 18 HOMOLOG"/>
    <property type="match status" value="1"/>
</dbReference>
<dbReference type="Gene3D" id="2.130.10.10">
    <property type="entry name" value="YVTN repeat-like/Quinoprotein amine dehydrogenase"/>
    <property type="match status" value="1"/>
</dbReference>
<dbReference type="SMART" id="SM00320">
    <property type="entry name" value="WD40"/>
    <property type="match status" value="2"/>
</dbReference>
<dbReference type="Pfam" id="PF00400">
    <property type="entry name" value="WD40"/>
    <property type="match status" value="1"/>
</dbReference>
<evidence type="ECO:0000256" key="2">
    <source>
        <dbReference type="ARBA" id="ARBA00022552"/>
    </source>
</evidence>
<evidence type="ECO:0000313" key="10">
    <source>
        <dbReference type="Proteomes" id="UP000013827"/>
    </source>
</evidence>
<feature type="repeat" description="WD" evidence="7">
    <location>
        <begin position="115"/>
        <end position="156"/>
    </location>
</feature>
<dbReference type="KEGG" id="ehx:EMIHUDRAFT_453845"/>
<dbReference type="InterPro" id="IPR001680">
    <property type="entry name" value="WD40_rpt"/>
</dbReference>
<feature type="compositionally biased region" description="Basic residues" evidence="8">
    <location>
        <begin position="1"/>
        <end position="12"/>
    </location>
</feature>
<protein>
    <recommendedName>
        <fullName evidence="11">Anaphase-promoting complex subunit 4 WD40 domain-containing protein</fullName>
    </recommendedName>
</protein>
<keyword evidence="2" id="KW-0698">rRNA processing</keyword>
<name>A0A0D3HZT2_EMIH1</name>
<dbReference type="GO" id="GO:0034388">
    <property type="term" value="C:Pwp2p-containing subcomplex of 90S preribosome"/>
    <property type="evidence" value="ECO:0007669"/>
    <property type="project" value="TreeGrafter"/>
</dbReference>